<dbReference type="InterPro" id="IPR000182">
    <property type="entry name" value="GNAT_dom"/>
</dbReference>
<dbReference type="CDD" id="cd04301">
    <property type="entry name" value="NAT_SF"/>
    <property type="match status" value="1"/>
</dbReference>
<dbReference type="AlphaFoldDB" id="A0A8J3R457"/>
<reference evidence="4" key="1">
    <citation type="submission" date="2021-01" db="EMBL/GenBank/DDBJ databases">
        <title>Whole genome shotgun sequence of Rugosimonospora africana NBRC 104875.</title>
        <authorList>
            <person name="Komaki H."/>
            <person name="Tamura T."/>
        </authorList>
    </citation>
    <scope>NUCLEOTIDE SEQUENCE</scope>
    <source>
        <strain evidence="4">NBRC 104875</strain>
    </source>
</reference>
<dbReference type="Pfam" id="PF00583">
    <property type="entry name" value="Acetyltransf_1"/>
    <property type="match status" value="1"/>
</dbReference>
<keyword evidence="5" id="KW-1185">Reference proteome</keyword>
<gene>
    <name evidence="4" type="ORF">Raf01_91770</name>
</gene>
<dbReference type="PANTHER" id="PTHR43420:SF47">
    <property type="entry name" value="N-ACETYLTRANSFERASE DOMAIN-CONTAINING PROTEIN"/>
    <property type="match status" value="1"/>
</dbReference>
<accession>A0A8J3R457</accession>
<proteinExistence type="predicted"/>
<dbReference type="RefSeq" id="WP_203924408.1">
    <property type="nucleotide sequence ID" value="NZ_BONZ01000112.1"/>
</dbReference>
<evidence type="ECO:0000259" key="3">
    <source>
        <dbReference type="PROSITE" id="PS51186"/>
    </source>
</evidence>
<dbReference type="InterPro" id="IPR016181">
    <property type="entry name" value="Acyl_CoA_acyltransferase"/>
</dbReference>
<keyword evidence="1" id="KW-0808">Transferase</keyword>
<evidence type="ECO:0000313" key="5">
    <source>
        <dbReference type="Proteomes" id="UP000642748"/>
    </source>
</evidence>
<organism evidence="4 5">
    <name type="scientific">Rugosimonospora africana</name>
    <dbReference type="NCBI Taxonomy" id="556532"/>
    <lineage>
        <taxon>Bacteria</taxon>
        <taxon>Bacillati</taxon>
        <taxon>Actinomycetota</taxon>
        <taxon>Actinomycetes</taxon>
        <taxon>Micromonosporales</taxon>
        <taxon>Micromonosporaceae</taxon>
        <taxon>Rugosimonospora</taxon>
    </lineage>
</organism>
<evidence type="ECO:0000313" key="4">
    <source>
        <dbReference type="EMBL" id="GIH21005.1"/>
    </source>
</evidence>
<evidence type="ECO:0000256" key="1">
    <source>
        <dbReference type="ARBA" id="ARBA00022679"/>
    </source>
</evidence>
<name>A0A8J3R457_9ACTN</name>
<dbReference type="GO" id="GO:0016747">
    <property type="term" value="F:acyltransferase activity, transferring groups other than amino-acyl groups"/>
    <property type="evidence" value="ECO:0007669"/>
    <property type="project" value="InterPro"/>
</dbReference>
<feature type="domain" description="N-acetyltransferase" evidence="3">
    <location>
        <begin position="15"/>
        <end position="159"/>
    </location>
</feature>
<sequence length="273" mass="29941">MIGEQDIQSIDSRDSDARRAAVRLLGASVPTECQGLVAYHASGYSTFLAAALSPPPGQRTVCLRAARVAGEVIAVADWRIMSGQLFLNGISVRPPYRGHGYGTRLLDDGVRMARDLGIPALGLDVAVDNVGAYALYQKMGFEEMGYSWWEHVPPEEDSPGRVPVRILDWPAFEAQRIAYGFGDLSVRHARQVSKVRTVGDVLRVEPGTAGVVLAQALSDLLVPSRVYSVRAGATAGSTPGWFARFVRMRMSLGTLRRPMDYDQRRSARAPWRR</sequence>
<comment type="caution">
    <text evidence="4">The sequence shown here is derived from an EMBL/GenBank/DDBJ whole genome shotgun (WGS) entry which is preliminary data.</text>
</comment>
<dbReference type="InterPro" id="IPR050680">
    <property type="entry name" value="YpeA/RimI_acetyltransf"/>
</dbReference>
<protein>
    <recommendedName>
        <fullName evidence="3">N-acetyltransferase domain-containing protein</fullName>
    </recommendedName>
</protein>
<keyword evidence="2" id="KW-0012">Acyltransferase</keyword>
<dbReference type="SUPFAM" id="SSF55729">
    <property type="entry name" value="Acyl-CoA N-acyltransferases (Nat)"/>
    <property type="match status" value="1"/>
</dbReference>
<dbReference type="PROSITE" id="PS51186">
    <property type="entry name" value="GNAT"/>
    <property type="match status" value="1"/>
</dbReference>
<dbReference type="PANTHER" id="PTHR43420">
    <property type="entry name" value="ACETYLTRANSFERASE"/>
    <property type="match status" value="1"/>
</dbReference>
<dbReference type="Gene3D" id="3.40.630.30">
    <property type="match status" value="1"/>
</dbReference>
<dbReference type="EMBL" id="BONZ01000112">
    <property type="protein sequence ID" value="GIH21005.1"/>
    <property type="molecule type" value="Genomic_DNA"/>
</dbReference>
<evidence type="ECO:0000256" key="2">
    <source>
        <dbReference type="ARBA" id="ARBA00023315"/>
    </source>
</evidence>
<dbReference type="Proteomes" id="UP000642748">
    <property type="component" value="Unassembled WGS sequence"/>
</dbReference>